<proteinExistence type="predicted"/>
<dbReference type="Proteomes" id="UP000014127">
    <property type="component" value="Unassembled WGS sequence"/>
</dbReference>
<evidence type="ECO:0000313" key="1">
    <source>
        <dbReference type="EMBL" id="EOT42750.1"/>
    </source>
</evidence>
<name>S1NV55_9ENTE</name>
<reference evidence="1 2" key="1">
    <citation type="submission" date="2013-03" db="EMBL/GenBank/DDBJ databases">
        <title>The Genome Sequence of Enterococcus dispar ATCC_51266 (Illumina only assembly).</title>
        <authorList>
            <consortium name="The Broad Institute Genomics Platform"/>
            <consortium name="The Broad Institute Genome Sequencing Center for Infectious Disease"/>
            <person name="Earl A."/>
            <person name="Russ C."/>
            <person name="Gilmore M."/>
            <person name="Surin D."/>
            <person name="Walker B."/>
            <person name="Young S."/>
            <person name="Zeng Q."/>
            <person name="Gargeya S."/>
            <person name="Fitzgerald M."/>
            <person name="Haas B."/>
            <person name="Abouelleil A."/>
            <person name="Allen A.W."/>
            <person name="Alvarado L."/>
            <person name="Arachchi H.M."/>
            <person name="Berlin A.M."/>
            <person name="Chapman S.B."/>
            <person name="Gainer-Dewar J."/>
            <person name="Goldberg J."/>
            <person name="Griggs A."/>
            <person name="Gujja S."/>
            <person name="Hansen M."/>
            <person name="Howarth C."/>
            <person name="Imamovic A."/>
            <person name="Ireland A."/>
            <person name="Larimer J."/>
            <person name="McCowan C."/>
            <person name="Murphy C."/>
            <person name="Pearson M."/>
            <person name="Poon T.W."/>
            <person name="Priest M."/>
            <person name="Roberts A."/>
            <person name="Saif S."/>
            <person name="Shea T."/>
            <person name="Sisk P."/>
            <person name="Sykes S."/>
            <person name="Wortman J."/>
            <person name="Nusbaum C."/>
            <person name="Birren B."/>
        </authorList>
    </citation>
    <scope>NUCLEOTIDE SEQUENCE [LARGE SCALE GENOMIC DNA]</scope>
    <source>
        <strain evidence="1 2">ATCC 51266</strain>
    </source>
</reference>
<organism evidence="1 2">
    <name type="scientific">Enterococcus dispar ATCC 51266</name>
    <dbReference type="NCBI Taxonomy" id="1139219"/>
    <lineage>
        <taxon>Bacteria</taxon>
        <taxon>Bacillati</taxon>
        <taxon>Bacillota</taxon>
        <taxon>Bacilli</taxon>
        <taxon>Lactobacillales</taxon>
        <taxon>Enterococcaceae</taxon>
        <taxon>Enterococcus</taxon>
    </lineage>
</organism>
<sequence>MKILDELKTLLEVDVEETIFDSQLLLYVNSGIGYLANNGIPVSRIDENATKESFVFMAESDYAVLLSWLHLYCLQRFDRTLMTQGSQTTLNWIDSEMTNLLYQLKVKYDRSDLNEV</sequence>
<dbReference type="OrthoDB" id="9959425at2"/>
<dbReference type="RefSeq" id="WP_016172289.1">
    <property type="nucleotide sequence ID" value="NZ_ASWK01000001.1"/>
</dbReference>
<dbReference type="HOGENOM" id="CLU_2169676_0_0_9"/>
<comment type="caution">
    <text evidence="1">The sequence shown here is derived from an EMBL/GenBank/DDBJ whole genome shotgun (WGS) entry which is preliminary data.</text>
</comment>
<dbReference type="EMBL" id="AHYR01000004">
    <property type="protein sequence ID" value="EOT42750.1"/>
    <property type="molecule type" value="Genomic_DNA"/>
</dbReference>
<dbReference type="InterPro" id="IPR056951">
    <property type="entry name" value="Phage_connect_2"/>
</dbReference>
<evidence type="ECO:0000313" key="2">
    <source>
        <dbReference type="Proteomes" id="UP000014127"/>
    </source>
</evidence>
<accession>S1NV55</accession>
<dbReference type="Pfam" id="PF24829">
    <property type="entry name" value="Phage_connect_2"/>
    <property type="match status" value="1"/>
</dbReference>
<dbReference type="AlphaFoldDB" id="S1NV55"/>
<gene>
    <name evidence="1" type="ORF">OMK_01111</name>
</gene>
<protein>
    <submittedName>
        <fullName evidence="1">Uncharacterized protein</fullName>
    </submittedName>
</protein>
<dbReference type="PATRIC" id="fig|1139219.4.peg.86"/>
<keyword evidence="2" id="KW-1185">Reference proteome</keyword>